<keyword evidence="15" id="KW-1038">Host endoplasmic reticulum</keyword>
<keyword evidence="9" id="KW-1040">Host Golgi apparatus</keyword>
<sequence length="1446" mass="162331">MPLSPLTMAYFGKFCFLSAFVLLTDVYTTAGNNNTTTAAALTNVTNMSTLAEENTTTAATIIPTTELNLSTATAVTVKPASGASIGSYFGAAVEVSKDFYVTVKSKSKEVLESYRRIFDSFWMGYRFRGMTVSAYGYMADKWNAFSALMVVDRTDETDRKYRRGRGKGRGLGRHAQSGSDSAEDVRSPAATTDDRLISDGLPNLRAMHAVDDLEAYSYRMPVPYHGFEYLTNSSISKKIVMDIQGHTRYFTWQNRTTHGAFLDSSSTYGLICRGATVDHNSSQTLPTNWTSLHNFPDDCSARSERVYVKDLSYINAYYSSDRGHSLIVVSYITAFLGMGFRNCKLVIEADNCITRTMNFPTQLYFTFHSKHHVLPIIHIMAYDDEENAECELSLCGLVKAKSSKGVFKTEKVKVEVYFDKKAGSHHRLRRLLSTYTPSLPKKSKCSTKNQLLGYQRSLIHNVRSSIPGPKVSFCNGTLYTEHPTGELHGCYQVGKKKAYHQCPGRGVSDNSKEDVNCTVEYHFDNCDPGMYCFHVSLNGTGTVRIMAKGIVQNIECVERCMASIPESESDFTVTCPDGKVHRLHYNLVDHNCPHIWLFGKYALYFCRATSRPQVLHFAILWLFFGFPSLYSALTVLKYLLSCFGKVAICVKRRMDRKKGTCPHCGEYVASWAEWQRHEECKIGSCPYCNSRFSLTNLTKHAKECLDKDKVLKADEDVVNLRLLPRVLRLFGIFTGRFQRHSCKITWLVVLVILIGWLTSPVSSLQNVALQEGLWDDELREVSTCTSECLFLKDRCVCGSGEYEEEFESGRKLLSLETKIKKGTYSKKTHQASAEFVADVQAPWGTVHIQDTFSPSYSTSSISMTWRSVETAHDGKVVLNGKSTSLLRIEPKTGLTWNLQSEKAAESKMLMVNLVDSTQIYRARFDFMTGDRVVGGWMHGTCKIDCPDKCGCESSSCYQMKWSKSRNWHCNPTWCWEIDRGCTCCAVDVNRPFEDWLLTKWSLEYVGTESLICVEYEHEERHCEVVNTESTFSYGPYRVQVSGAIGVQKRLPAEIALVHRRPGDQGTIDLMKVHHVLSANNLCKLQSCTHGAAGDFQVYDLDKLVLNDVSSEFFFLKKEGKKVDRSHWTSWQGVTLSYHCLPGRWPECFYSNLVEKNSEAFKNLLAVEQDYIKDYFFHSLHCRINGSTPALELLALPMDNAGHHEVYLEVNNLKLTPVKVQLEDLTLTLVECNGCYGCVTGVSCTVNIHMDGAESLTVHLESTTPEFTISRSSISIRMNEITSAVVKGFSPVPLKKICLTLKEKDLCPTCTLKLESCTDVKLDEPERILLEHRSLLISSQKDNCTSWFSCWSSGFSEFGKSILSLFSGLLGGPLKAVIAILIIVGIAAGLVIGGPKLFACLKLFKKGRALKKVIDNYNGEGIRTLSKNLKTAADDPDDLFHLIAKRK</sequence>
<dbReference type="InterPro" id="IPR048791">
    <property type="entry name" value="Gc_C_bunya"/>
</dbReference>
<evidence type="ECO:0000313" key="23">
    <source>
        <dbReference type="EMBL" id="AMT75423.1"/>
    </source>
</evidence>
<feature type="transmembrane region" description="Helical" evidence="19">
    <location>
        <begin position="744"/>
        <end position="761"/>
    </location>
</feature>
<evidence type="ECO:0000259" key="22">
    <source>
        <dbReference type="Pfam" id="PF20726"/>
    </source>
</evidence>
<feature type="domain" description="Hantavirus glycoprotein Gc N-terminal" evidence="20">
    <location>
        <begin position="857"/>
        <end position="1188"/>
    </location>
</feature>
<evidence type="ECO:0000256" key="14">
    <source>
        <dbReference type="ARBA" id="ARBA00023180"/>
    </source>
</evidence>
<dbReference type="GO" id="GO:0039654">
    <property type="term" value="P:fusion of virus membrane with host endosome membrane"/>
    <property type="evidence" value="ECO:0007669"/>
    <property type="project" value="UniProtKB-KW"/>
</dbReference>
<keyword evidence="4" id="KW-1168">Fusion of virus membrane with host membrane</keyword>
<evidence type="ECO:0000256" key="12">
    <source>
        <dbReference type="ARBA" id="ARBA00023136"/>
    </source>
</evidence>
<evidence type="ECO:0000256" key="9">
    <source>
        <dbReference type="ARBA" id="ARBA00022812"/>
    </source>
</evidence>
<keyword evidence="6" id="KW-0945">Host-virus interaction</keyword>
<feature type="transmembrane region" description="Helical" evidence="19">
    <location>
        <begin position="1375"/>
        <end position="1397"/>
    </location>
</feature>
<evidence type="ECO:0000256" key="3">
    <source>
        <dbReference type="ARBA" id="ARBA00004482"/>
    </source>
</evidence>
<dbReference type="Gene3D" id="1.10.8.1320">
    <property type="match status" value="1"/>
</dbReference>
<feature type="region of interest" description="Disordered" evidence="18">
    <location>
        <begin position="158"/>
        <end position="197"/>
    </location>
</feature>
<evidence type="ECO:0000313" key="24">
    <source>
        <dbReference type="Proteomes" id="UP000288857"/>
    </source>
</evidence>
<dbReference type="GO" id="GO:0044178">
    <property type="term" value="C:host cell Golgi membrane"/>
    <property type="evidence" value="ECO:0007669"/>
    <property type="project" value="UniProtKB-SubCell"/>
</dbReference>
<keyword evidence="19" id="KW-0812">Transmembrane</keyword>
<keyword evidence="19" id="KW-1133">Transmembrane helix</keyword>
<evidence type="ECO:0000256" key="15">
    <source>
        <dbReference type="ARBA" id="ARBA00023184"/>
    </source>
</evidence>
<reference evidence="23 24" key="1">
    <citation type="journal article" date="2016" name="Viruses">
        <title>Genomic Characterization of the Genus Nairovirus (Family Bunyaviridae).</title>
        <authorList>
            <person name="Kuhn J.H."/>
            <person name="Wiley M.R."/>
            <person name="Rodriguez S.E."/>
            <person name="Bao Y."/>
            <person name="Prieto K."/>
            <person name="Travassos da Rosa A.P."/>
            <person name="Guzman H."/>
            <person name="Savji N."/>
            <person name="Ladner J.T."/>
            <person name="Tesh R.B."/>
            <person name="Wada J."/>
            <person name="Jahrling P.B."/>
            <person name="Bente D.A."/>
            <person name="Palacios G."/>
        </authorList>
    </citation>
    <scope>NUCLEOTIDE SEQUENCE [LARGE SCALE GENOMIC DNA]</scope>
    <source>
        <strain evidence="23 24">RML 52323-14</strain>
    </source>
</reference>
<name>A0A191KWC8_9VIRU</name>
<feature type="domain" description="Glycoprotein Gc C-terminal bunyavirales" evidence="21">
    <location>
        <begin position="1205"/>
        <end position="1384"/>
    </location>
</feature>
<dbReference type="Proteomes" id="UP000288857">
    <property type="component" value="Genome"/>
</dbReference>
<keyword evidence="16" id="KW-1160">Virus entry into host cell</keyword>
<evidence type="ECO:0000256" key="2">
    <source>
        <dbReference type="ARBA" id="ARBA00004381"/>
    </source>
</evidence>
<keyword evidence="5" id="KW-1170">Fusion of virus membrane with host endosomal membrane</keyword>
<dbReference type="Pfam" id="PF20682">
    <property type="entry name" value="Hanta_Gc_C"/>
    <property type="match status" value="1"/>
</dbReference>
<dbReference type="InterPro" id="IPR002532">
    <property type="entry name" value="Hanta_Gc_N"/>
</dbReference>
<keyword evidence="10" id="KW-0946">Virion</keyword>
<feature type="compositionally biased region" description="Basic residues" evidence="18">
    <location>
        <begin position="160"/>
        <end position="172"/>
    </location>
</feature>
<keyword evidence="8" id="KW-1161">Viral attachment to host cell</keyword>
<proteinExistence type="predicted"/>
<evidence type="ECO:0000256" key="13">
    <source>
        <dbReference type="ARBA" id="ARBA00023157"/>
    </source>
</evidence>
<dbReference type="Pfam" id="PF01561">
    <property type="entry name" value="Hanta_Gc_N"/>
    <property type="match status" value="1"/>
</dbReference>
<evidence type="ECO:0000256" key="16">
    <source>
        <dbReference type="ARBA" id="ARBA00023296"/>
    </source>
</evidence>
<dbReference type="EMBL" id="KU925486">
    <property type="protein sequence ID" value="AMT75423.1"/>
    <property type="molecule type" value="Viral_cRNA"/>
</dbReference>
<keyword evidence="11" id="KW-1043">Host membrane</keyword>
<dbReference type="Pfam" id="PF20726">
    <property type="entry name" value="Nairovirus_Gn"/>
    <property type="match status" value="1"/>
</dbReference>
<keyword evidence="12 19" id="KW-0472">Membrane</keyword>
<evidence type="ECO:0000256" key="5">
    <source>
        <dbReference type="ARBA" id="ARBA00022510"/>
    </source>
</evidence>
<evidence type="ECO:0000259" key="20">
    <source>
        <dbReference type="Pfam" id="PF01561"/>
    </source>
</evidence>
<evidence type="ECO:0000256" key="8">
    <source>
        <dbReference type="ARBA" id="ARBA00022804"/>
    </source>
</evidence>
<comment type="subcellular location">
    <subcellularLocation>
        <location evidence="1">Host Golgi apparatus membrane</location>
        <topology evidence="1">Single-pass type I membrane protein</topology>
    </subcellularLocation>
    <subcellularLocation>
        <location evidence="3">Host endoplasmic reticulum membrane</location>
        <topology evidence="3">Single-pass type I membrane protein</topology>
    </subcellularLocation>
    <subcellularLocation>
        <location evidence="2">Virion membrane</location>
        <topology evidence="2">Single-pass membrane protein</topology>
    </subcellularLocation>
</comment>
<dbReference type="GO" id="GO:0044167">
    <property type="term" value="C:host cell endoplasmic reticulum membrane"/>
    <property type="evidence" value="ECO:0007669"/>
    <property type="project" value="UniProtKB-SubCell"/>
</dbReference>
<evidence type="ECO:0000256" key="19">
    <source>
        <dbReference type="SAM" id="Phobius"/>
    </source>
</evidence>
<dbReference type="GO" id="GO:0055036">
    <property type="term" value="C:virion membrane"/>
    <property type="evidence" value="ECO:0007669"/>
    <property type="project" value="UniProtKB-SubCell"/>
</dbReference>
<dbReference type="GO" id="GO:0046718">
    <property type="term" value="P:symbiont entry into host cell"/>
    <property type="evidence" value="ECO:0007669"/>
    <property type="project" value="UniProtKB-KW"/>
</dbReference>
<feature type="transmembrane region" description="Helical" evidence="19">
    <location>
        <begin position="615"/>
        <end position="648"/>
    </location>
</feature>
<evidence type="ECO:0000256" key="11">
    <source>
        <dbReference type="ARBA" id="ARBA00022870"/>
    </source>
</evidence>
<evidence type="ECO:0000256" key="7">
    <source>
        <dbReference type="ARBA" id="ARBA00022595"/>
    </source>
</evidence>
<evidence type="ECO:0000259" key="21">
    <source>
        <dbReference type="Pfam" id="PF20682"/>
    </source>
</evidence>
<accession>A0A191KWC8</accession>
<feature type="domain" description="Structural glycoprotein Gn nairovirus" evidence="22">
    <location>
        <begin position="443"/>
        <end position="763"/>
    </location>
</feature>
<evidence type="ECO:0000256" key="4">
    <source>
        <dbReference type="ARBA" id="ARBA00022506"/>
    </source>
</evidence>
<dbReference type="InterPro" id="IPR048801">
    <property type="entry name" value="Gn_nairovirus"/>
</dbReference>
<dbReference type="GO" id="GO:0019062">
    <property type="term" value="P:virion attachment to host cell"/>
    <property type="evidence" value="ECO:0007669"/>
    <property type="project" value="UniProtKB-KW"/>
</dbReference>
<evidence type="ECO:0000256" key="10">
    <source>
        <dbReference type="ARBA" id="ARBA00022844"/>
    </source>
</evidence>
<evidence type="ECO:0000256" key="17">
    <source>
        <dbReference type="ARBA" id="ARBA00031199"/>
    </source>
</evidence>
<keyword evidence="13" id="KW-1015">Disulfide bond</keyword>
<evidence type="ECO:0000256" key="1">
    <source>
        <dbReference type="ARBA" id="ARBA00004244"/>
    </source>
</evidence>
<protein>
    <recommendedName>
        <fullName evidence="17">M polyprotein</fullName>
    </recommendedName>
</protein>
<keyword evidence="7" id="KW-1162">Viral penetration into host cytoplasm</keyword>
<keyword evidence="14" id="KW-0325">Glycoprotein</keyword>
<organism evidence="23 24">
    <name type="scientific">Sapphire II virus</name>
    <dbReference type="NCBI Taxonomy" id="1810945"/>
    <lineage>
        <taxon>Viruses</taxon>
        <taxon>Riboviria</taxon>
        <taxon>Orthornavirae</taxon>
        <taxon>Negarnaviricota</taxon>
        <taxon>Polyploviricotina</taxon>
        <taxon>Bunyaviricetes</taxon>
        <taxon>Hareavirales</taxon>
        <taxon>Nairoviridae</taxon>
        <taxon>Orthonairovirus</taxon>
        <taxon>Orthonairovirus randallense</taxon>
        <taxon>Orthonairovirus khani</taxon>
    </lineage>
</organism>
<evidence type="ECO:0000256" key="6">
    <source>
        <dbReference type="ARBA" id="ARBA00022581"/>
    </source>
</evidence>
<evidence type="ECO:0000256" key="18">
    <source>
        <dbReference type="SAM" id="MobiDB-lite"/>
    </source>
</evidence>